<proteinExistence type="predicted"/>
<feature type="compositionally biased region" description="Basic residues" evidence="1">
    <location>
        <begin position="394"/>
        <end position="407"/>
    </location>
</feature>
<keyword evidence="3" id="KW-1185">Reference proteome</keyword>
<name>A0A1Y2BB59_9TREE</name>
<organism evidence="2 3">
    <name type="scientific">Naematelia encephala</name>
    <dbReference type="NCBI Taxonomy" id="71784"/>
    <lineage>
        <taxon>Eukaryota</taxon>
        <taxon>Fungi</taxon>
        <taxon>Dikarya</taxon>
        <taxon>Basidiomycota</taxon>
        <taxon>Agaricomycotina</taxon>
        <taxon>Tremellomycetes</taxon>
        <taxon>Tremellales</taxon>
        <taxon>Naemateliaceae</taxon>
        <taxon>Naematelia</taxon>
    </lineage>
</organism>
<evidence type="ECO:0000313" key="3">
    <source>
        <dbReference type="Proteomes" id="UP000193986"/>
    </source>
</evidence>
<feature type="region of interest" description="Disordered" evidence="1">
    <location>
        <begin position="500"/>
        <end position="574"/>
    </location>
</feature>
<reference evidence="2 3" key="1">
    <citation type="submission" date="2016-07" db="EMBL/GenBank/DDBJ databases">
        <title>Pervasive Adenine N6-methylation of Active Genes in Fungi.</title>
        <authorList>
            <consortium name="DOE Joint Genome Institute"/>
            <person name="Mondo S.J."/>
            <person name="Dannebaum R.O."/>
            <person name="Kuo R.C."/>
            <person name="Labutti K."/>
            <person name="Haridas S."/>
            <person name="Kuo A."/>
            <person name="Salamov A."/>
            <person name="Ahrendt S.R."/>
            <person name="Lipzen A."/>
            <person name="Sullivan W."/>
            <person name="Andreopoulos W.B."/>
            <person name="Clum A."/>
            <person name="Lindquist E."/>
            <person name="Daum C."/>
            <person name="Ramamoorthy G.K."/>
            <person name="Gryganskyi A."/>
            <person name="Culley D."/>
            <person name="Magnuson J.K."/>
            <person name="James T.Y."/>
            <person name="O'Malley M.A."/>
            <person name="Stajich J.E."/>
            <person name="Spatafora J.W."/>
            <person name="Visel A."/>
            <person name="Grigoriev I.V."/>
        </authorList>
    </citation>
    <scope>NUCLEOTIDE SEQUENCE [LARGE SCALE GENOMIC DNA]</scope>
    <source>
        <strain evidence="2 3">68-887.2</strain>
    </source>
</reference>
<sequence length="574" mass="59968">MSQGTGTLQAPTDHAHENTHPFQGILFPTGSENSFDLGNSSGCGAYNLKPSAGETGPFGASVRLSNGHGGGSDTLRWAFAKKVGSSPLLDHDSNTNTLGPLNQAQCTCLESPAECRSTHRDDAKNYELGDITDYAFDCLIFPGKTGWSALHHQTDPSLRLNLIEDLMPKRPGNKTEAGTSGRRTGVGVKVEELDGAIPCDTSGSKEEHRAVGRGELKWLLDNNVGRVFPGTNDQSRTTRSSGVGFSDNTNSSGSSQGLHIKAEAQAPETATARGSTTTQRSGSQMVPSRQPRSSPGRELSIGAQTSGIDGANFSTNTAPRFGEDSRGRRRLARMTVSGSGPSGTGRFSPSKIAAKQDTVAALDTTATSKTPTSNDRMGNGPISQLTPSSPSSSTHRHGNPLRGRSARRVTFATPAGLPTSPSSTLQSSVQQAQAPSATGSNLLTGIHPPQNPVYSQVPQDCTANVDTSGVTNTGSSHSRLIDDYYSFAKRPPTTLSEMIERRRGTQGPSPPGSGDTGIGTNSDSASGSSYPGPSNLTNTPHIHSDQPSTSNPAILTPSASDDDDTLGGLKLQYP</sequence>
<feature type="compositionally biased region" description="Polar residues" evidence="1">
    <location>
        <begin position="364"/>
        <end position="385"/>
    </location>
</feature>
<feature type="region of interest" description="Disordered" evidence="1">
    <location>
        <begin position="1"/>
        <end position="27"/>
    </location>
</feature>
<feature type="compositionally biased region" description="Polar residues" evidence="1">
    <location>
        <begin position="231"/>
        <end position="257"/>
    </location>
</feature>
<feature type="compositionally biased region" description="Low complexity" evidence="1">
    <location>
        <begin position="417"/>
        <end position="437"/>
    </location>
</feature>
<accession>A0A1Y2BB59</accession>
<evidence type="ECO:0000313" key="2">
    <source>
        <dbReference type="EMBL" id="ORY31780.1"/>
    </source>
</evidence>
<dbReference type="EMBL" id="MCFC01000013">
    <property type="protein sequence ID" value="ORY31780.1"/>
    <property type="molecule type" value="Genomic_DNA"/>
</dbReference>
<dbReference type="Proteomes" id="UP000193986">
    <property type="component" value="Unassembled WGS sequence"/>
</dbReference>
<feature type="compositionally biased region" description="Polar residues" evidence="1">
    <location>
        <begin position="1"/>
        <end position="10"/>
    </location>
</feature>
<feature type="compositionally biased region" description="Polar residues" evidence="1">
    <location>
        <begin position="302"/>
        <end position="318"/>
    </location>
</feature>
<dbReference type="InParanoid" id="A0A1Y2BB59"/>
<comment type="caution">
    <text evidence="2">The sequence shown here is derived from an EMBL/GenBank/DDBJ whole genome shotgun (WGS) entry which is preliminary data.</text>
</comment>
<evidence type="ECO:0000256" key="1">
    <source>
        <dbReference type="SAM" id="MobiDB-lite"/>
    </source>
</evidence>
<gene>
    <name evidence="2" type="ORF">BCR39DRAFT_597909</name>
</gene>
<feature type="compositionally biased region" description="Polar residues" evidence="1">
    <location>
        <begin position="272"/>
        <end position="293"/>
    </location>
</feature>
<dbReference type="AlphaFoldDB" id="A0A1Y2BB59"/>
<protein>
    <submittedName>
        <fullName evidence="2">Uncharacterized protein</fullName>
    </submittedName>
</protein>
<feature type="compositionally biased region" description="Polar residues" evidence="1">
    <location>
        <begin position="518"/>
        <end position="559"/>
    </location>
</feature>
<feature type="region of interest" description="Disordered" evidence="1">
    <location>
        <begin position="224"/>
        <end position="460"/>
    </location>
</feature>